<gene>
    <name evidence="6" type="ORF">SAMN05443429_101225</name>
</gene>
<protein>
    <submittedName>
        <fullName evidence="6">Thiol-disulfide isomerase or thioredoxin</fullName>
    </submittedName>
</protein>
<dbReference type="InterPro" id="IPR036249">
    <property type="entry name" value="Thioredoxin-like_sf"/>
</dbReference>
<keyword evidence="2" id="KW-0201">Cytochrome c-type biogenesis</keyword>
<dbReference type="CDD" id="cd02966">
    <property type="entry name" value="TlpA_like_family"/>
    <property type="match status" value="1"/>
</dbReference>
<dbReference type="SUPFAM" id="SSF52833">
    <property type="entry name" value="Thioredoxin-like"/>
    <property type="match status" value="1"/>
</dbReference>
<dbReference type="Gene3D" id="3.40.30.10">
    <property type="entry name" value="Glutaredoxin"/>
    <property type="match status" value="1"/>
</dbReference>
<proteinExistence type="predicted"/>
<comment type="subcellular location">
    <subcellularLocation>
        <location evidence="1">Cell envelope</location>
    </subcellularLocation>
</comment>
<feature type="domain" description="Thioredoxin" evidence="5">
    <location>
        <begin position="34"/>
        <end position="180"/>
    </location>
</feature>
<dbReference type="Pfam" id="PF08534">
    <property type="entry name" value="Redoxin"/>
    <property type="match status" value="1"/>
</dbReference>
<keyword evidence="6" id="KW-0413">Isomerase</keyword>
<dbReference type="GO" id="GO:0016491">
    <property type="term" value="F:oxidoreductase activity"/>
    <property type="evidence" value="ECO:0007669"/>
    <property type="project" value="InterPro"/>
</dbReference>
<name>A0A1M6AB53_9FLAO</name>
<dbReference type="PANTHER" id="PTHR42852">
    <property type="entry name" value="THIOL:DISULFIDE INTERCHANGE PROTEIN DSBE"/>
    <property type="match status" value="1"/>
</dbReference>
<accession>A0A1M6AB53</accession>
<sequence length="183" mass="21233">MRKNTIFIIVTILILGLLMIPTVRTFLRDTFFPIAAIEKTTKLETNDLDIDLKGINVPDTNLKNLQQKDLLFLNFWGTWCPPCRQEWPSIEALYNGKKERMDFALIAMQDKEEDVRKFIAENQYTAPVYIAQSPISGEILPNTFPTTFIIYKDGRIVMKESGMRNWNSQKTHQFIDNLSKTNP</sequence>
<keyword evidence="3" id="KW-0676">Redox-active center</keyword>
<dbReference type="GO" id="GO:0016853">
    <property type="term" value="F:isomerase activity"/>
    <property type="evidence" value="ECO:0007669"/>
    <property type="project" value="UniProtKB-KW"/>
</dbReference>
<evidence type="ECO:0000256" key="4">
    <source>
        <dbReference type="SAM" id="Phobius"/>
    </source>
</evidence>
<dbReference type="PROSITE" id="PS00194">
    <property type="entry name" value="THIOREDOXIN_1"/>
    <property type="match status" value="1"/>
</dbReference>
<dbReference type="PROSITE" id="PS51352">
    <property type="entry name" value="THIOREDOXIN_2"/>
    <property type="match status" value="1"/>
</dbReference>
<dbReference type="PANTHER" id="PTHR42852:SF17">
    <property type="entry name" value="THIOREDOXIN-LIKE PROTEIN HI_1115"/>
    <property type="match status" value="1"/>
</dbReference>
<dbReference type="OrthoDB" id="9815205at2"/>
<dbReference type="InterPro" id="IPR013766">
    <property type="entry name" value="Thioredoxin_domain"/>
</dbReference>
<dbReference type="InterPro" id="IPR013740">
    <property type="entry name" value="Redoxin"/>
</dbReference>
<dbReference type="InterPro" id="IPR017937">
    <property type="entry name" value="Thioredoxin_CS"/>
</dbReference>
<evidence type="ECO:0000256" key="2">
    <source>
        <dbReference type="ARBA" id="ARBA00022748"/>
    </source>
</evidence>
<dbReference type="RefSeq" id="WP_073177515.1">
    <property type="nucleotide sequence ID" value="NZ_FQYI01000001.1"/>
</dbReference>
<dbReference type="GO" id="GO:0017004">
    <property type="term" value="P:cytochrome complex assembly"/>
    <property type="evidence" value="ECO:0007669"/>
    <property type="project" value="UniProtKB-KW"/>
</dbReference>
<reference evidence="6 7" key="1">
    <citation type="submission" date="2016-11" db="EMBL/GenBank/DDBJ databases">
        <authorList>
            <person name="Jaros S."/>
            <person name="Januszkiewicz K."/>
            <person name="Wedrychowicz H."/>
        </authorList>
    </citation>
    <scope>NUCLEOTIDE SEQUENCE [LARGE SCALE GENOMIC DNA]</scope>
    <source>
        <strain evidence="6 7">DSM 25479</strain>
    </source>
</reference>
<dbReference type="EMBL" id="FQYI01000001">
    <property type="protein sequence ID" value="SHI33696.1"/>
    <property type="molecule type" value="Genomic_DNA"/>
</dbReference>
<dbReference type="AlphaFoldDB" id="A0A1M6AB53"/>
<keyword evidence="4" id="KW-1133">Transmembrane helix</keyword>
<feature type="transmembrane region" description="Helical" evidence="4">
    <location>
        <begin position="6"/>
        <end position="27"/>
    </location>
</feature>
<dbReference type="STRING" id="1118202.SAMN05443429_101225"/>
<evidence type="ECO:0000256" key="3">
    <source>
        <dbReference type="ARBA" id="ARBA00023284"/>
    </source>
</evidence>
<evidence type="ECO:0000313" key="6">
    <source>
        <dbReference type="EMBL" id="SHI33696.1"/>
    </source>
</evidence>
<dbReference type="GO" id="GO:0030313">
    <property type="term" value="C:cell envelope"/>
    <property type="evidence" value="ECO:0007669"/>
    <property type="project" value="UniProtKB-SubCell"/>
</dbReference>
<evidence type="ECO:0000259" key="5">
    <source>
        <dbReference type="PROSITE" id="PS51352"/>
    </source>
</evidence>
<dbReference type="InterPro" id="IPR050553">
    <property type="entry name" value="Thioredoxin_ResA/DsbE_sf"/>
</dbReference>
<organism evidence="6 7">
    <name type="scientific">Cruoricaptor ignavus</name>
    <dbReference type="NCBI Taxonomy" id="1118202"/>
    <lineage>
        <taxon>Bacteria</taxon>
        <taxon>Pseudomonadati</taxon>
        <taxon>Bacteroidota</taxon>
        <taxon>Flavobacteriia</taxon>
        <taxon>Flavobacteriales</taxon>
        <taxon>Weeksellaceae</taxon>
        <taxon>Cruoricaptor</taxon>
    </lineage>
</organism>
<evidence type="ECO:0000313" key="7">
    <source>
        <dbReference type="Proteomes" id="UP000184335"/>
    </source>
</evidence>
<keyword evidence="7" id="KW-1185">Reference proteome</keyword>
<dbReference type="Proteomes" id="UP000184335">
    <property type="component" value="Unassembled WGS sequence"/>
</dbReference>
<keyword evidence="4" id="KW-0812">Transmembrane</keyword>
<keyword evidence="4" id="KW-0472">Membrane</keyword>
<evidence type="ECO:0000256" key="1">
    <source>
        <dbReference type="ARBA" id="ARBA00004196"/>
    </source>
</evidence>